<reference evidence="17" key="1">
    <citation type="submission" date="2016-10" db="EMBL/GenBank/DDBJ databases">
        <authorList>
            <person name="Varghese N."/>
            <person name="Submissions S."/>
        </authorList>
    </citation>
    <scope>NUCLEOTIDE SEQUENCE [LARGE SCALE GENOMIC DNA]</scope>
    <source>
        <strain evidence="17">DSM 22965</strain>
    </source>
</reference>
<evidence type="ECO:0000259" key="14">
    <source>
        <dbReference type="PROSITE" id="PS51066"/>
    </source>
</evidence>
<evidence type="ECO:0000256" key="13">
    <source>
        <dbReference type="PROSITE-ProRule" id="PRU00391"/>
    </source>
</evidence>
<keyword evidence="12" id="KW-0326">Glycosidase</keyword>
<dbReference type="Gene3D" id="1.10.8.50">
    <property type="match status" value="1"/>
</dbReference>
<name>A0A1H1N8Y2_9MICO</name>
<keyword evidence="11" id="KW-0511">Multifunctional enzyme</keyword>
<gene>
    <name evidence="16" type="ORF">SAMN04489719_1188</name>
</gene>
<dbReference type="InterPro" id="IPR015886">
    <property type="entry name" value="H2TH_FPG"/>
</dbReference>
<keyword evidence="7" id="KW-0862">Zinc</keyword>
<keyword evidence="6" id="KW-0378">Hydrolase</keyword>
<dbReference type="AlphaFoldDB" id="A0A1H1N8Y2"/>
<dbReference type="InterPro" id="IPR012319">
    <property type="entry name" value="FPG_cat"/>
</dbReference>
<dbReference type="OrthoDB" id="9800855at2"/>
<evidence type="ECO:0000256" key="12">
    <source>
        <dbReference type="ARBA" id="ARBA00023295"/>
    </source>
</evidence>
<proteinExistence type="inferred from homology"/>
<dbReference type="InterPro" id="IPR035937">
    <property type="entry name" value="FPG_N"/>
</dbReference>
<dbReference type="PROSITE" id="PS51066">
    <property type="entry name" value="ZF_FPG_2"/>
    <property type="match status" value="1"/>
</dbReference>
<dbReference type="EC" id="4.2.99.18" evidence="2"/>
<evidence type="ECO:0000313" key="16">
    <source>
        <dbReference type="EMBL" id="SDR94669.1"/>
    </source>
</evidence>
<evidence type="ECO:0000256" key="1">
    <source>
        <dbReference type="ARBA" id="ARBA00009409"/>
    </source>
</evidence>
<evidence type="ECO:0000256" key="9">
    <source>
        <dbReference type="ARBA" id="ARBA00023204"/>
    </source>
</evidence>
<keyword evidence="9" id="KW-0234">DNA repair</keyword>
<keyword evidence="17" id="KW-1185">Reference proteome</keyword>
<dbReference type="SUPFAM" id="SSF46946">
    <property type="entry name" value="S13-like H2TH domain"/>
    <property type="match status" value="1"/>
</dbReference>
<feature type="domain" description="FPG-type" evidence="14">
    <location>
        <begin position="221"/>
        <end position="260"/>
    </location>
</feature>
<dbReference type="GO" id="GO:0008270">
    <property type="term" value="F:zinc ion binding"/>
    <property type="evidence" value="ECO:0007669"/>
    <property type="project" value="UniProtKB-KW"/>
</dbReference>
<evidence type="ECO:0000256" key="4">
    <source>
        <dbReference type="ARBA" id="ARBA00022763"/>
    </source>
</evidence>
<keyword evidence="8" id="KW-0238">DNA-binding</keyword>
<dbReference type="SMART" id="SM01232">
    <property type="entry name" value="H2TH"/>
    <property type="match status" value="1"/>
</dbReference>
<dbReference type="Pfam" id="PF06831">
    <property type="entry name" value="H2TH"/>
    <property type="match status" value="1"/>
</dbReference>
<evidence type="ECO:0000259" key="15">
    <source>
        <dbReference type="PROSITE" id="PS51068"/>
    </source>
</evidence>
<keyword evidence="4" id="KW-0227">DNA damage</keyword>
<evidence type="ECO:0000313" key="17">
    <source>
        <dbReference type="Proteomes" id="UP000199649"/>
    </source>
</evidence>
<dbReference type="InterPro" id="IPR044090">
    <property type="entry name" value="Nei2_N"/>
</dbReference>
<evidence type="ECO:0000256" key="5">
    <source>
        <dbReference type="ARBA" id="ARBA00022771"/>
    </source>
</evidence>
<evidence type="ECO:0000256" key="7">
    <source>
        <dbReference type="ARBA" id="ARBA00022833"/>
    </source>
</evidence>
<comment type="similarity">
    <text evidence="1">Belongs to the FPG family.</text>
</comment>
<evidence type="ECO:0000256" key="3">
    <source>
        <dbReference type="ARBA" id="ARBA00022723"/>
    </source>
</evidence>
<dbReference type="STRING" id="684552.SAMN04489719_1188"/>
<evidence type="ECO:0000256" key="11">
    <source>
        <dbReference type="ARBA" id="ARBA00023268"/>
    </source>
</evidence>
<evidence type="ECO:0000256" key="10">
    <source>
        <dbReference type="ARBA" id="ARBA00023239"/>
    </source>
</evidence>
<keyword evidence="3" id="KW-0479">Metal-binding</keyword>
<feature type="domain" description="Formamidopyrimidine-DNA glycosylase catalytic" evidence="15">
    <location>
        <begin position="2"/>
        <end position="92"/>
    </location>
</feature>
<dbReference type="SUPFAM" id="SSF81624">
    <property type="entry name" value="N-terminal domain of MutM-like DNA repair proteins"/>
    <property type="match status" value="1"/>
</dbReference>
<dbReference type="InterPro" id="IPR010979">
    <property type="entry name" value="Ribosomal_uS13-like_H2TH"/>
</dbReference>
<dbReference type="PANTHER" id="PTHR42697:SF1">
    <property type="entry name" value="ENDONUCLEASE 8"/>
    <property type="match status" value="1"/>
</dbReference>
<dbReference type="Gene3D" id="3.20.190.10">
    <property type="entry name" value="MutM-like, N-terminal"/>
    <property type="match status" value="1"/>
</dbReference>
<dbReference type="InterPro" id="IPR000214">
    <property type="entry name" value="Znf_DNA_glyclase/AP_lyase"/>
</dbReference>
<dbReference type="SMART" id="SM00898">
    <property type="entry name" value="Fapy_DNA_glyco"/>
    <property type="match status" value="1"/>
</dbReference>
<evidence type="ECO:0000256" key="6">
    <source>
        <dbReference type="ARBA" id="ARBA00022801"/>
    </source>
</evidence>
<dbReference type="SUPFAM" id="SSF57716">
    <property type="entry name" value="Glucocorticoid receptor-like (DNA-binding domain)"/>
    <property type="match status" value="1"/>
</dbReference>
<evidence type="ECO:0000256" key="2">
    <source>
        <dbReference type="ARBA" id="ARBA00012720"/>
    </source>
</evidence>
<protein>
    <recommendedName>
        <fullName evidence="2">DNA-(apurinic or apyrimidinic site) lyase</fullName>
        <ecNumber evidence="2">4.2.99.18</ecNumber>
    </recommendedName>
</protein>
<dbReference type="EMBL" id="LT629734">
    <property type="protein sequence ID" value="SDR94669.1"/>
    <property type="molecule type" value="Genomic_DNA"/>
</dbReference>
<dbReference type="RefSeq" id="WP_092666152.1">
    <property type="nucleotide sequence ID" value="NZ_LT629734.1"/>
</dbReference>
<keyword evidence="10" id="KW-0456">Lyase</keyword>
<dbReference type="CDD" id="cd08971">
    <property type="entry name" value="AcNei2_N"/>
    <property type="match status" value="1"/>
</dbReference>
<dbReference type="Proteomes" id="UP000199649">
    <property type="component" value="Chromosome I"/>
</dbReference>
<organism evidence="16 17">
    <name type="scientific">Agrococcus carbonis</name>
    <dbReference type="NCBI Taxonomy" id="684552"/>
    <lineage>
        <taxon>Bacteria</taxon>
        <taxon>Bacillati</taxon>
        <taxon>Actinomycetota</taxon>
        <taxon>Actinomycetes</taxon>
        <taxon>Micrococcales</taxon>
        <taxon>Microbacteriaceae</taxon>
        <taxon>Agrococcus</taxon>
    </lineage>
</organism>
<sequence>MPEGDTIHRAAVRLGQAMAGRTLVRSDFRVPRLATADLAGERIDEVVSVGKHLLMRGEHWTIHSHAGMDGLWHVLAPGQRAPVAAHTIRAVLATDAHEIVGSSLPVLELLPRERDGEAVAHLGPDLLSPEWSEADAAEAVRRLRATGVPVGVALLDQTAVAGLGNVYRGELCFLRGLHPVTPVEQVELEPLVALARRLMVANRDRVERTFTGDARRGRRTWVYGRGGQPCLRCGTRIRDAQLGMEDGMLRQVQWCPRCQPEPQRAEPLPA</sequence>
<dbReference type="GO" id="GO:0000703">
    <property type="term" value="F:oxidized pyrimidine nucleobase lesion DNA N-glycosylase activity"/>
    <property type="evidence" value="ECO:0007669"/>
    <property type="project" value="TreeGrafter"/>
</dbReference>
<keyword evidence="16" id="KW-0255">Endonuclease</keyword>
<dbReference type="GO" id="GO:0006284">
    <property type="term" value="P:base-excision repair"/>
    <property type="evidence" value="ECO:0007669"/>
    <property type="project" value="InterPro"/>
</dbReference>
<keyword evidence="5 13" id="KW-0863">Zinc-finger</keyword>
<evidence type="ECO:0000256" key="8">
    <source>
        <dbReference type="ARBA" id="ARBA00023125"/>
    </source>
</evidence>
<dbReference type="PROSITE" id="PS51068">
    <property type="entry name" value="FPG_CAT"/>
    <property type="match status" value="1"/>
</dbReference>
<keyword evidence="16" id="KW-0540">Nuclease</keyword>
<dbReference type="GO" id="GO:0140078">
    <property type="term" value="F:class I DNA-(apurinic or apyrimidinic site) endonuclease activity"/>
    <property type="evidence" value="ECO:0007669"/>
    <property type="project" value="UniProtKB-EC"/>
</dbReference>
<dbReference type="PANTHER" id="PTHR42697">
    <property type="entry name" value="ENDONUCLEASE 8"/>
    <property type="match status" value="1"/>
</dbReference>
<accession>A0A1H1N8Y2</accession>
<dbReference type="GO" id="GO:0003684">
    <property type="term" value="F:damaged DNA binding"/>
    <property type="evidence" value="ECO:0007669"/>
    <property type="project" value="InterPro"/>
</dbReference>
<dbReference type="Pfam" id="PF01149">
    <property type="entry name" value="Fapy_DNA_glyco"/>
    <property type="match status" value="1"/>
</dbReference>